<name>K8PJK4_9BRAD</name>
<reference evidence="1 2" key="1">
    <citation type="submission" date="2012-04" db="EMBL/GenBank/DDBJ databases">
        <title>The Genome Sequence of Afipia broomeae ATCC 49717.</title>
        <authorList>
            <consortium name="The Broad Institute Genome Sequencing Platform"/>
            <person name="Earl A."/>
            <person name="Ward D."/>
            <person name="Feldgarden M."/>
            <person name="Gevers D."/>
            <person name="Huys G."/>
            <person name="Walker B."/>
            <person name="Young S.K."/>
            <person name="Zeng Q."/>
            <person name="Gargeya S."/>
            <person name="Fitzgerald M."/>
            <person name="Haas B."/>
            <person name="Abouelleil A."/>
            <person name="Alvarado L."/>
            <person name="Arachchi H.M."/>
            <person name="Berlin A."/>
            <person name="Chapman S.B."/>
            <person name="Goldberg J."/>
            <person name="Griggs A."/>
            <person name="Gujja S."/>
            <person name="Hansen M."/>
            <person name="Howarth C."/>
            <person name="Imamovic A."/>
            <person name="Larimer J."/>
            <person name="McCowen C."/>
            <person name="Montmayeur A."/>
            <person name="Murphy C."/>
            <person name="Neiman D."/>
            <person name="Pearson M."/>
            <person name="Priest M."/>
            <person name="Roberts A."/>
            <person name="Saif S."/>
            <person name="Shea T."/>
            <person name="Sisk P."/>
            <person name="Sykes S."/>
            <person name="Wortman J."/>
            <person name="Nusbaum C."/>
            <person name="Birren B."/>
        </authorList>
    </citation>
    <scope>NUCLEOTIDE SEQUENCE [LARGE SCALE GENOMIC DNA]</scope>
    <source>
        <strain evidence="1 2">ATCC 49717</strain>
    </source>
</reference>
<sequence length="42" mass="4837">MSNTGPPRVALHRLQKFYPYAAALLGRMTPDKFIHLREGVWP</sequence>
<accession>K8PJK4</accession>
<dbReference type="AlphaFoldDB" id="K8PJK4"/>
<evidence type="ECO:0000313" key="1">
    <source>
        <dbReference type="EMBL" id="EKS38568.1"/>
    </source>
</evidence>
<keyword evidence="2" id="KW-1185">Reference proteome</keyword>
<dbReference type="Proteomes" id="UP000001096">
    <property type="component" value="Unassembled WGS sequence"/>
</dbReference>
<gene>
    <name evidence="1" type="ORF">HMPREF9695_02408</name>
</gene>
<organism evidence="1 2">
    <name type="scientific">Afipia broomeae ATCC 49717</name>
    <dbReference type="NCBI Taxonomy" id="883078"/>
    <lineage>
        <taxon>Bacteria</taxon>
        <taxon>Pseudomonadati</taxon>
        <taxon>Pseudomonadota</taxon>
        <taxon>Alphaproteobacteria</taxon>
        <taxon>Hyphomicrobiales</taxon>
        <taxon>Nitrobacteraceae</taxon>
        <taxon>Afipia</taxon>
    </lineage>
</organism>
<protein>
    <submittedName>
        <fullName evidence="1">Uncharacterized protein</fullName>
    </submittedName>
</protein>
<proteinExistence type="predicted"/>
<evidence type="ECO:0000313" key="2">
    <source>
        <dbReference type="Proteomes" id="UP000001096"/>
    </source>
</evidence>
<dbReference type="EMBL" id="AGWX01000003">
    <property type="protein sequence ID" value="EKS38568.1"/>
    <property type="molecule type" value="Genomic_DNA"/>
</dbReference>
<comment type="caution">
    <text evidence="1">The sequence shown here is derived from an EMBL/GenBank/DDBJ whole genome shotgun (WGS) entry which is preliminary data.</text>
</comment>
<dbReference type="HOGENOM" id="CLU_3246127_0_0_5"/>